<evidence type="ECO:0000259" key="10">
    <source>
        <dbReference type="PROSITE" id="PS50893"/>
    </source>
</evidence>
<keyword evidence="12" id="KW-1185">Reference proteome</keyword>
<comment type="subcellular location">
    <subcellularLocation>
        <location evidence="1">Membrane</location>
        <topology evidence="1">Multi-pass membrane protein</topology>
    </subcellularLocation>
</comment>
<dbReference type="InterPro" id="IPR017871">
    <property type="entry name" value="ABC_transporter-like_CS"/>
</dbReference>
<dbReference type="Gene3D" id="1.20.1560.10">
    <property type="entry name" value="ABC transporter type 1, transmembrane domain"/>
    <property type="match status" value="3"/>
</dbReference>
<dbReference type="Pfam" id="PF00005">
    <property type="entry name" value="ABC_tran"/>
    <property type="match status" value="1"/>
</dbReference>
<gene>
    <name evidence="11" type="ORF">IFM89_017923</name>
</gene>
<evidence type="ECO:0000256" key="1">
    <source>
        <dbReference type="ARBA" id="ARBA00004141"/>
    </source>
</evidence>
<dbReference type="Gene3D" id="3.40.50.300">
    <property type="entry name" value="P-loop containing nucleotide triphosphate hydrolases"/>
    <property type="match status" value="2"/>
</dbReference>
<dbReference type="AlphaFoldDB" id="A0A835HTD1"/>
<evidence type="ECO:0000313" key="12">
    <source>
        <dbReference type="Proteomes" id="UP000631114"/>
    </source>
</evidence>
<evidence type="ECO:0000256" key="7">
    <source>
        <dbReference type="ARBA" id="ARBA00023136"/>
    </source>
</evidence>
<dbReference type="Proteomes" id="UP000631114">
    <property type="component" value="Unassembled WGS sequence"/>
</dbReference>
<evidence type="ECO:0000313" key="11">
    <source>
        <dbReference type="EMBL" id="KAF9605580.1"/>
    </source>
</evidence>
<dbReference type="SUPFAM" id="SSF52540">
    <property type="entry name" value="P-loop containing nucleoside triphosphate hydrolases"/>
    <property type="match status" value="1"/>
</dbReference>
<feature type="compositionally biased region" description="Basic and acidic residues" evidence="8">
    <location>
        <begin position="399"/>
        <end position="410"/>
    </location>
</feature>
<keyword evidence="7 9" id="KW-0472">Membrane</keyword>
<feature type="region of interest" description="Disordered" evidence="8">
    <location>
        <begin position="1"/>
        <end position="25"/>
    </location>
</feature>
<dbReference type="InterPro" id="IPR036640">
    <property type="entry name" value="ABC1_TM_sf"/>
</dbReference>
<dbReference type="PANTHER" id="PTHR24222">
    <property type="entry name" value="ABC TRANSPORTER B FAMILY"/>
    <property type="match status" value="1"/>
</dbReference>
<keyword evidence="4" id="KW-0547">Nucleotide-binding</keyword>
<evidence type="ECO:0000256" key="8">
    <source>
        <dbReference type="SAM" id="MobiDB-lite"/>
    </source>
</evidence>
<evidence type="ECO:0000256" key="4">
    <source>
        <dbReference type="ARBA" id="ARBA00022741"/>
    </source>
</evidence>
<feature type="transmembrane region" description="Helical" evidence="9">
    <location>
        <begin position="470"/>
        <end position="490"/>
    </location>
</feature>
<feature type="transmembrane region" description="Helical" evidence="9">
    <location>
        <begin position="430"/>
        <end position="458"/>
    </location>
</feature>
<keyword evidence="5" id="KW-0067">ATP-binding</keyword>
<feature type="non-terminal residue" evidence="11">
    <location>
        <position position="1"/>
    </location>
</feature>
<feature type="region of interest" description="Disordered" evidence="8">
    <location>
        <begin position="392"/>
        <end position="416"/>
    </location>
</feature>
<dbReference type="FunFam" id="3.40.50.300:FF:000604">
    <property type="entry name" value="ABC transporter B family member 28"/>
    <property type="match status" value="1"/>
</dbReference>
<dbReference type="SUPFAM" id="SSF90123">
    <property type="entry name" value="ABC transporter transmembrane region"/>
    <property type="match status" value="1"/>
</dbReference>
<dbReference type="GO" id="GO:0005524">
    <property type="term" value="F:ATP binding"/>
    <property type="evidence" value="ECO:0007669"/>
    <property type="project" value="UniProtKB-KW"/>
</dbReference>
<dbReference type="EMBL" id="JADFTS010000005">
    <property type="protein sequence ID" value="KAF9605580.1"/>
    <property type="molecule type" value="Genomic_DNA"/>
</dbReference>
<dbReference type="GO" id="GO:0005737">
    <property type="term" value="C:cytoplasm"/>
    <property type="evidence" value="ECO:0007669"/>
    <property type="project" value="UniProtKB-ARBA"/>
</dbReference>
<keyword evidence="2" id="KW-0813">Transport</keyword>
<proteinExistence type="predicted"/>
<dbReference type="PROSITE" id="PS50893">
    <property type="entry name" value="ABC_TRANSPORTER_2"/>
    <property type="match status" value="1"/>
</dbReference>
<keyword evidence="6 9" id="KW-1133">Transmembrane helix</keyword>
<dbReference type="InterPro" id="IPR011527">
    <property type="entry name" value="ABC1_TM_dom"/>
</dbReference>
<evidence type="ECO:0000256" key="2">
    <source>
        <dbReference type="ARBA" id="ARBA00022448"/>
    </source>
</evidence>
<evidence type="ECO:0000256" key="3">
    <source>
        <dbReference type="ARBA" id="ARBA00022692"/>
    </source>
</evidence>
<feature type="domain" description="ABC transporter" evidence="10">
    <location>
        <begin position="98"/>
        <end position="351"/>
    </location>
</feature>
<sequence length="517" mass="57949">SQSWMVMPQDSNAQSRYEKSREEQNQENLELKQTVGLLSLLFRYSDTKDALLMTLGTIGCVADGSSTPLIMLVLSRIMNKYSAHSDLTLHNVNEVGFTYWIDIDKPNILRILEAQRGIPWTNRASLIFEMIERVPSIDGEEQEGKIIQEFRGELEFKDVDFVYPSRPGILGGEILLDSTNIRRLQLTWLRSQMGLVSQEPIHFETSIKENILLGKPSASMEEVISASKAANAHNFISQLPDGYDTHVGHFGIQMSGGQKQRISIARALLRDPKILLLDEATSALDSQSEKIVQDALDQVSIGRTTIIVAHRLSTLRNASLIAVIQSGQVVEAGSHDQLIHNKHGQYSAMVQLQQLAIEDEDSPLTAPENNKDSSPTYFLGNQKHIEGLDKVFSPEVPDSDNKGNHQREENPSTPSLWSLMKMTTPEWKRTLFGCTTALCFGTIQPIHSFCMGALLSAYFVNDPDVIRSEAKLFCFAFIFYAILTLMTNIIQHYNFGVTGEHLTKRIREEVLAKSPDI</sequence>
<name>A0A835HTD1_9MAGN</name>
<dbReference type="InterPro" id="IPR039421">
    <property type="entry name" value="Type_1_exporter"/>
</dbReference>
<dbReference type="InterPro" id="IPR003439">
    <property type="entry name" value="ABC_transporter-like_ATP-bd"/>
</dbReference>
<evidence type="ECO:0000256" key="9">
    <source>
        <dbReference type="SAM" id="Phobius"/>
    </source>
</evidence>
<dbReference type="GO" id="GO:0005886">
    <property type="term" value="C:plasma membrane"/>
    <property type="evidence" value="ECO:0007669"/>
    <property type="project" value="TreeGrafter"/>
</dbReference>
<comment type="caution">
    <text evidence="11">The sequence shown here is derived from an EMBL/GenBank/DDBJ whole genome shotgun (WGS) entry which is preliminary data.</text>
</comment>
<protein>
    <recommendedName>
        <fullName evidence="10">ABC transporter domain-containing protein</fullName>
    </recommendedName>
</protein>
<organism evidence="11 12">
    <name type="scientific">Coptis chinensis</name>
    <dbReference type="NCBI Taxonomy" id="261450"/>
    <lineage>
        <taxon>Eukaryota</taxon>
        <taxon>Viridiplantae</taxon>
        <taxon>Streptophyta</taxon>
        <taxon>Embryophyta</taxon>
        <taxon>Tracheophyta</taxon>
        <taxon>Spermatophyta</taxon>
        <taxon>Magnoliopsida</taxon>
        <taxon>Ranunculales</taxon>
        <taxon>Ranunculaceae</taxon>
        <taxon>Coptidoideae</taxon>
        <taxon>Coptis</taxon>
    </lineage>
</organism>
<dbReference type="GO" id="GO:0140359">
    <property type="term" value="F:ABC-type transporter activity"/>
    <property type="evidence" value="ECO:0007669"/>
    <property type="project" value="InterPro"/>
</dbReference>
<dbReference type="OrthoDB" id="1933929at2759"/>
<evidence type="ECO:0000256" key="6">
    <source>
        <dbReference type="ARBA" id="ARBA00022989"/>
    </source>
</evidence>
<feature type="compositionally biased region" description="Polar residues" evidence="8">
    <location>
        <begin position="1"/>
        <end position="15"/>
    </location>
</feature>
<reference evidence="11 12" key="1">
    <citation type="submission" date="2020-10" db="EMBL/GenBank/DDBJ databases">
        <title>The Coptis chinensis genome and diversification of protoberbering-type alkaloids.</title>
        <authorList>
            <person name="Wang B."/>
            <person name="Shu S."/>
            <person name="Song C."/>
            <person name="Liu Y."/>
        </authorList>
    </citation>
    <scope>NUCLEOTIDE SEQUENCE [LARGE SCALE GENOMIC DNA]</scope>
    <source>
        <strain evidence="11">HL-2020</strain>
        <tissue evidence="11">Leaf</tissue>
    </source>
</reference>
<dbReference type="GO" id="GO:0016887">
    <property type="term" value="F:ATP hydrolysis activity"/>
    <property type="evidence" value="ECO:0007669"/>
    <property type="project" value="InterPro"/>
</dbReference>
<feature type="transmembrane region" description="Helical" evidence="9">
    <location>
        <begin position="50"/>
        <end position="74"/>
    </location>
</feature>
<accession>A0A835HTD1</accession>
<evidence type="ECO:0000256" key="5">
    <source>
        <dbReference type="ARBA" id="ARBA00022840"/>
    </source>
</evidence>
<dbReference type="PANTHER" id="PTHR24222:SF48">
    <property type="entry name" value="ABC TRANSPORTER B FAMILY MEMBER 15"/>
    <property type="match status" value="1"/>
</dbReference>
<dbReference type="InterPro" id="IPR027417">
    <property type="entry name" value="P-loop_NTPase"/>
</dbReference>
<keyword evidence="3 9" id="KW-0812">Transmembrane</keyword>
<dbReference type="Pfam" id="PF00664">
    <property type="entry name" value="ABC_membrane"/>
    <property type="match status" value="1"/>
</dbReference>
<dbReference type="PROSITE" id="PS00211">
    <property type="entry name" value="ABC_TRANSPORTER_1"/>
    <property type="match status" value="1"/>
</dbReference>